<reference evidence="1" key="1">
    <citation type="journal article" date="2022" name="bioRxiv">
        <title>Sequencing and chromosome-scale assembly of the giantPleurodeles waltlgenome.</title>
        <authorList>
            <person name="Brown T."/>
            <person name="Elewa A."/>
            <person name="Iarovenko S."/>
            <person name="Subramanian E."/>
            <person name="Araus A.J."/>
            <person name="Petzold A."/>
            <person name="Susuki M."/>
            <person name="Suzuki K.-i.T."/>
            <person name="Hayashi T."/>
            <person name="Toyoda A."/>
            <person name="Oliveira C."/>
            <person name="Osipova E."/>
            <person name="Leigh N.D."/>
            <person name="Simon A."/>
            <person name="Yun M.H."/>
        </authorList>
    </citation>
    <scope>NUCLEOTIDE SEQUENCE</scope>
    <source>
        <strain evidence="1">20211129_DDA</strain>
        <tissue evidence="1">Liver</tissue>
    </source>
</reference>
<dbReference type="Proteomes" id="UP001066276">
    <property type="component" value="Chromosome 10"/>
</dbReference>
<comment type="caution">
    <text evidence="1">The sequence shown here is derived from an EMBL/GenBank/DDBJ whole genome shotgun (WGS) entry which is preliminary data.</text>
</comment>
<evidence type="ECO:0000313" key="2">
    <source>
        <dbReference type="Proteomes" id="UP001066276"/>
    </source>
</evidence>
<sequence>MKLSRAPNTEWGGFRVEMPKQETPFVSDKVPMCLADRKLLLGGAQRLKVLFLRTALLHPKANARYTTVTICCLESWPAVGHAAKAF</sequence>
<organism evidence="1 2">
    <name type="scientific">Pleurodeles waltl</name>
    <name type="common">Iberian ribbed newt</name>
    <dbReference type="NCBI Taxonomy" id="8319"/>
    <lineage>
        <taxon>Eukaryota</taxon>
        <taxon>Metazoa</taxon>
        <taxon>Chordata</taxon>
        <taxon>Craniata</taxon>
        <taxon>Vertebrata</taxon>
        <taxon>Euteleostomi</taxon>
        <taxon>Amphibia</taxon>
        <taxon>Batrachia</taxon>
        <taxon>Caudata</taxon>
        <taxon>Salamandroidea</taxon>
        <taxon>Salamandridae</taxon>
        <taxon>Pleurodelinae</taxon>
        <taxon>Pleurodeles</taxon>
    </lineage>
</organism>
<gene>
    <name evidence="1" type="ORF">NDU88_004735</name>
</gene>
<dbReference type="AlphaFoldDB" id="A0AAV7M762"/>
<protein>
    <submittedName>
        <fullName evidence="1">Uncharacterized protein</fullName>
    </submittedName>
</protein>
<evidence type="ECO:0000313" key="1">
    <source>
        <dbReference type="EMBL" id="KAJ1099636.1"/>
    </source>
</evidence>
<accession>A0AAV7M762</accession>
<name>A0AAV7M762_PLEWA</name>
<proteinExistence type="predicted"/>
<keyword evidence="2" id="KW-1185">Reference proteome</keyword>
<dbReference type="EMBL" id="JANPWB010000014">
    <property type="protein sequence ID" value="KAJ1099636.1"/>
    <property type="molecule type" value="Genomic_DNA"/>
</dbReference>